<keyword evidence="2" id="KW-1185">Reference proteome</keyword>
<gene>
    <name evidence="1" type="ORF">HanXRQr2_Chr17g0795741</name>
</gene>
<organism evidence="1 2">
    <name type="scientific">Helianthus annuus</name>
    <name type="common">Common sunflower</name>
    <dbReference type="NCBI Taxonomy" id="4232"/>
    <lineage>
        <taxon>Eukaryota</taxon>
        <taxon>Viridiplantae</taxon>
        <taxon>Streptophyta</taxon>
        <taxon>Embryophyta</taxon>
        <taxon>Tracheophyta</taxon>
        <taxon>Spermatophyta</taxon>
        <taxon>Magnoliopsida</taxon>
        <taxon>eudicotyledons</taxon>
        <taxon>Gunneridae</taxon>
        <taxon>Pentapetalae</taxon>
        <taxon>asterids</taxon>
        <taxon>campanulids</taxon>
        <taxon>Asterales</taxon>
        <taxon>Asteraceae</taxon>
        <taxon>Asteroideae</taxon>
        <taxon>Heliantheae alliance</taxon>
        <taxon>Heliantheae</taxon>
        <taxon>Helianthus</taxon>
    </lineage>
</organism>
<sequence>MVDPYLFTTSNSYTITITLLSLCCWTISALDHASWKLYNIVDIYVRNDYVLDIHKGETPVGDLNFRPSTIDGLVAGYHELLSQRNHHIFFKSDPQGPALGDTEPECAFFWICRIIIRFTGDNVDITTFSACSPLCKTLGTIGHRLSIVRPVCFAPPALVHYVHCFTCLHAPPGRWRTSHFGLFARTYSLHQSDEC</sequence>
<reference evidence="1" key="1">
    <citation type="journal article" date="2017" name="Nature">
        <title>The sunflower genome provides insights into oil metabolism, flowering and Asterid evolution.</title>
        <authorList>
            <person name="Badouin H."/>
            <person name="Gouzy J."/>
            <person name="Grassa C.J."/>
            <person name="Murat F."/>
            <person name="Staton S.E."/>
            <person name="Cottret L."/>
            <person name="Lelandais-Briere C."/>
            <person name="Owens G.L."/>
            <person name="Carrere S."/>
            <person name="Mayjonade B."/>
            <person name="Legrand L."/>
            <person name="Gill N."/>
            <person name="Kane N.C."/>
            <person name="Bowers J.E."/>
            <person name="Hubner S."/>
            <person name="Bellec A."/>
            <person name="Berard A."/>
            <person name="Berges H."/>
            <person name="Blanchet N."/>
            <person name="Boniface M.C."/>
            <person name="Brunel D."/>
            <person name="Catrice O."/>
            <person name="Chaidir N."/>
            <person name="Claudel C."/>
            <person name="Donnadieu C."/>
            <person name="Faraut T."/>
            <person name="Fievet G."/>
            <person name="Helmstetter N."/>
            <person name="King M."/>
            <person name="Knapp S.J."/>
            <person name="Lai Z."/>
            <person name="Le Paslier M.C."/>
            <person name="Lippi Y."/>
            <person name="Lorenzon L."/>
            <person name="Mandel J.R."/>
            <person name="Marage G."/>
            <person name="Marchand G."/>
            <person name="Marquand E."/>
            <person name="Bret-Mestries E."/>
            <person name="Morien E."/>
            <person name="Nambeesan S."/>
            <person name="Nguyen T."/>
            <person name="Pegot-Espagnet P."/>
            <person name="Pouilly N."/>
            <person name="Raftis F."/>
            <person name="Sallet E."/>
            <person name="Schiex T."/>
            <person name="Thomas J."/>
            <person name="Vandecasteele C."/>
            <person name="Vares D."/>
            <person name="Vear F."/>
            <person name="Vautrin S."/>
            <person name="Crespi M."/>
            <person name="Mangin B."/>
            <person name="Burke J.M."/>
            <person name="Salse J."/>
            <person name="Munos S."/>
            <person name="Vincourt P."/>
            <person name="Rieseberg L.H."/>
            <person name="Langlade N.B."/>
        </authorList>
    </citation>
    <scope>NUCLEOTIDE SEQUENCE</scope>
    <source>
        <tissue evidence="1">Leaves</tissue>
    </source>
</reference>
<dbReference type="Proteomes" id="UP000215914">
    <property type="component" value="Unassembled WGS sequence"/>
</dbReference>
<dbReference type="Gramene" id="mRNA:HanXRQr2_Chr17g0795741">
    <property type="protein sequence ID" value="mRNA:HanXRQr2_Chr17g0795741"/>
    <property type="gene ID" value="HanXRQr2_Chr17g0795741"/>
</dbReference>
<dbReference type="AlphaFoldDB" id="A0A9K3DJ47"/>
<evidence type="ECO:0000313" key="2">
    <source>
        <dbReference type="Proteomes" id="UP000215914"/>
    </source>
</evidence>
<proteinExistence type="predicted"/>
<protein>
    <submittedName>
        <fullName evidence="1">Uncharacterized protein</fullName>
    </submittedName>
</protein>
<accession>A0A9K3DJ47</accession>
<evidence type="ECO:0000313" key="1">
    <source>
        <dbReference type="EMBL" id="KAF5754836.1"/>
    </source>
</evidence>
<name>A0A9K3DJ47_HELAN</name>
<dbReference type="EMBL" id="MNCJ02000332">
    <property type="protein sequence ID" value="KAF5754836.1"/>
    <property type="molecule type" value="Genomic_DNA"/>
</dbReference>
<reference evidence="1" key="2">
    <citation type="submission" date="2020-06" db="EMBL/GenBank/DDBJ databases">
        <title>Helianthus annuus Genome sequencing and assembly Release 2.</title>
        <authorList>
            <person name="Gouzy J."/>
            <person name="Langlade N."/>
            <person name="Munos S."/>
        </authorList>
    </citation>
    <scope>NUCLEOTIDE SEQUENCE</scope>
    <source>
        <tissue evidence="1">Leaves</tissue>
    </source>
</reference>
<comment type="caution">
    <text evidence="1">The sequence shown here is derived from an EMBL/GenBank/DDBJ whole genome shotgun (WGS) entry which is preliminary data.</text>
</comment>